<evidence type="ECO:0000256" key="5">
    <source>
        <dbReference type="PROSITE-ProRule" id="PRU10141"/>
    </source>
</evidence>
<dbReference type="PROSITE" id="PS00107">
    <property type="entry name" value="PROTEIN_KINASE_ATP"/>
    <property type="match status" value="1"/>
</dbReference>
<dbReference type="EMBL" id="GG662793">
    <property type="protein sequence ID" value="EAR90929.2"/>
    <property type="molecule type" value="Genomic_DNA"/>
</dbReference>
<evidence type="ECO:0000256" key="2">
    <source>
        <dbReference type="ARBA" id="ARBA00022741"/>
    </source>
</evidence>
<protein>
    <submittedName>
        <fullName evidence="8">Serine/Threonine kinase domain protein</fullName>
    </submittedName>
</protein>
<dbReference type="SUPFAM" id="SSF56112">
    <property type="entry name" value="Protein kinase-like (PK-like)"/>
    <property type="match status" value="1"/>
</dbReference>
<proteinExistence type="predicted"/>
<dbReference type="GO" id="GO:0005524">
    <property type="term" value="F:ATP binding"/>
    <property type="evidence" value="ECO:0007669"/>
    <property type="project" value="UniProtKB-UniRule"/>
</dbReference>
<name>I7M7B7_TETTS</name>
<dbReference type="PROSITE" id="PS00108">
    <property type="entry name" value="PROTEIN_KINASE_ST"/>
    <property type="match status" value="1"/>
</dbReference>
<keyword evidence="2 5" id="KW-0547">Nucleotide-binding</keyword>
<dbReference type="FunFam" id="1.10.510.10:FF:000771">
    <property type="entry name" value="Uncharacterized protein"/>
    <property type="match status" value="1"/>
</dbReference>
<keyword evidence="9" id="KW-1185">Reference proteome</keyword>
<dbReference type="KEGG" id="tet:TTHERM_00145340"/>
<dbReference type="InterPro" id="IPR008271">
    <property type="entry name" value="Ser/Thr_kinase_AS"/>
</dbReference>
<dbReference type="InterPro" id="IPR017441">
    <property type="entry name" value="Protein_kinase_ATP_BS"/>
</dbReference>
<feature type="compositionally biased region" description="Polar residues" evidence="6">
    <location>
        <begin position="523"/>
        <end position="536"/>
    </location>
</feature>
<evidence type="ECO:0000259" key="7">
    <source>
        <dbReference type="PROSITE" id="PS50011"/>
    </source>
</evidence>
<reference evidence="9" key="1">
    <citation type="journal article" date="2006" name="PLoS Biol.">
        <title>Macronuclear genome sequence of the ciliate Tetrahymena thermophila, a model eukaryote.</title>
        <authorList>
            <person name="Eisen J.A."/>
            <person name="Coyne R.S."/>
            <person name="Wu M."/>
            <person name="Wu D."/>
            <person name="Thiagarajan M."/>
            <person name="Wortman J.R."/>
            <person name="Badger J.H."/>
            <person name="Ren Q."/>
            <person name="Amedeo P."/>
            <person name="Jones K.M."/>
            <person name="Tallon L.J."/>
            <person name="Delcher A.L."/>
            <person name="Salzberg S.L."/>
            <person name="Silva J.C."/>
            <person name="Haas B.J."/>
            <person name="Majoros W.H."/>
            <person name="Farzad M."/>
            <person name="Carlton J.M."/>
            <person name="Smith R.K. Jr."/>
            <person name="Garg J."/>
            <person name="Pearlman R.E."/>
            <person name="Karrer K.M."/>
            <person name="Sun L."/>
            <person name="Manning G."/>
            <person name="Elde N.C."/>
            <person name="Turkewitz A.P."/>
            <person name="Asai D.J."/>
            <person name="Wilkes D.E."/>
            <person name="Wang Y."/>
            <person name="Cai H."/>
            <person name="Collins K."/>
            <person name="Stewart B.A."/>
            <person name="Lee S.R."/>
            <person name="Wilamowska K."/>
            <person name="Weinberg Z."/>
            <person name="Ruzzo W.L."/>
            <person name="Wloga D."/>
            <person name="Gaertig J."/>
            <person name="Frankel J."/>
            <person name="Tsao C.-C."/>
            <person name="Gorovsky M.A."/>
            <person name="Keeling P.J."/>
            <person name="Waller R.F."/>
            <person name="Patron N.J."/>
            <person name="Cherry J.M."/>
            <person name="Stover N.A."/>
            <person name="Krieger C.J."/>
            <person name="del Toro C."/>
            <person name="Ryder H.F."/>
            <person name="Williamson S.C."/>
            <person name="Barbeau R.A."/>
            <person name="Hamilton E.P."/>
            <person name="Orias E."/>
        </authorList>
    </citation>
    <scope>NUCLEOTIDE SEQUENCE [LARGE SCALE GENOMIC DNA]</scope>
    <source>
        <strain evidence="9">SB210</strain>
    </source>
</reference>
<evidence type="ECO:0000256" key="3">
    <source>
        <dbReference type="ARBA" id="ARBA00022777"/>
    </source>
</evidence>
<sequence>MQQQYQIIRPSFTVVQPGSQAQKQIPHTKLVGGSSINQVNLLGVNQVISQQQQVAQQQLQIQQQQVQQQGQQPQQIQQQQQIQVQQNQSQQPQQQQYFVPKKVIENYSYCLPDIIGKGYSSKVYRGKNETTGDTVAVKVIDMKGIKNEVQSFLLKNEISVLKKLNNINCLKLFDVFHTANNTYIITEFCDHGDLKELITKYGTFSEKPAVKILKHLLNGLDEMQNKGIIHRDLKLANILVKEGIPKIADFGFSKDLNAEPCKFYYNVGTPMYMCPQSLTKNEYSFKSDIWSIGVLFYEMIYNITPWVADTEKQLVDKMTSIPVSFPATPIVSEESKDFIRGCLTIDESKRFSLKDMLDHPLLKLFDRKEENSHNRHHNQEKAHSTDQFHNSKENDKQVATPMMVRHEQHVQLQNNQASNEKVDKQIHYTAHSLPPQMNQYMDNKNKENITSQSPKSQNPIGLRQDLSPIPQKAKVMQVKAQEQYVGQVYKQADISEKRHSVNSLTPKLNQKDVLPSVPEKQEQTQSSYAQSDKSQLNERQINQQNGQQLFIQPSEVEDEFSQNDQIILAQINFCRFLYRLQKLCDDTNDYVTDGLKEKIKFFILKNIMIKISKLQQMSEQSINQLNMSDFLSYIQEESFARFQVVIKEYQVKYGNSFNVFWDNMQNNVSRKQVLQSDKKFAAIFDKTFIEFESFYIIAQGYLRISIHELNQSLNEKLRNFDKNQELPYEIQNSIVFLDYLITYYQLSQLILEKFNQFDLFARVSKIEQIAEGKPVQLSKFHFLSIQNKIIQLEI</sequence>
<dbReference type="SMART" id="SM00220">
    <property type="entry name" value="S_TKc"/>
    <property type="match status" value="1"/>
</dbReference>
<evidence type="ECO:0000256" key="1">
    <source>
        <dbReference type="ARBA" id="ARBA00022679"/>
    </source>
</evidence>
<keyword evidence="3 8" id="KW-0418">Kinase</keyword>
<dbReference type="InterPro" id="IPR011009">
    <property type="entry name" value="Kinase-like_dom_sf"/>
</dbReference>
<keyword evidence="1" id="KW-0808">Transferase</keyword>
<feature type="region of interest" description="Disordered" evidence="6">
    <location>
        <begin position="370"/>
        <end position="396"/>
    </location>
</feature>
<dbReference type="PANTHER" id="PTHR24348:SF22">
    <property type="entry name" value="NON-SPECIFIC SERINE_THREONINE PROTEIN KINASE"/>
    <property type="match status" value="1"/>
</dbReference>
<dbReference type="InterPro" id="IPR045269">
    <property type="entry name" value="Atg1-like"/>
</dbReference>
<dbReference type="InterPro" id="IPR000719">
    <property type="entry name" value="Prot_kinase_dom"/>
</dbReference>
<evidence type="ECO:0000256" key="6">
    <source>
        <dbReference type="SAM" id="MobiDB-lite"/>
    </source>
</evidence>
<evidence type="ECO:0000313" key="9">
    <source>
        <dbReference type="Proteomes" id="UP000009168"/>
    </source>
</evidence>
<evidence type="ECO:0000313" key="8">
    <source>
        <dbReference type="EMBL" id="EAR90929.2"/>
    </source>
</evidence>
<feature type="compositionally biased region" description="Polar residues" evidence="6">
    <location>
        <begin position="446"/>
        <end position="459"/>
    </location>
</feature>
<dbReference type="GO" id="GO:0000407">
    <property type="term" value="C:phagophore assembly site"/>
    <property type="evidence" value="ECO:0007669"/>
    <property type="project" value="TreeGrafter"/>
</dbReference>
<dbReference type="GO" id="GO:0004674">
    <property type="term" value="F:protein serine/threonine kinase activity"/>
    <property type="evidence" value="ECO:0007669"/>
    <property type="project" value="InterPro"/>
</dbReference>
<dbReference type="GeneID" id="7836592"/>
<feature type="region of interest" description="Disordered" evidence="6">
    <location>
        <begin position="500"/>
        <end position="536"/>
    </location>
</feature>
<gene>
    <name evidence="8" type="ORF">TTHERM_00145340</name>
</gene>
<dbReference type="GO" id="GO:0005776">
    <property type="term" value="C:autophagosome"/>
    <property type="evidence" value="ECO:0007669"/>
    <property type="project" value="TreeGrafter"/>
</dbReference>
<accession>I7M7B7</accession>
<dbReference type="PROSITE" id="PS50011">
    <property type="entry name" value="PROTEIN_KINASE_DOM"/>
    <property type="match status" value="1"/>
</dbReference>
<feature type="domain" description="Protein kinase" evidence="7">
    <location>
        <begin position="109"/>
        <end position="362"/>
    </location>
</feature>
<evidence type="ECO:0000256" key="4">
    <source>
        <dbReference type="ARBA" id="ARBA00022840"/>
    </source>
</evidence>
<dbReference type="PANTHER" id="PTHR24348">
    <property type="entry name" value="SERINE/THREONINE-PROTEIN KINASE UNC-51-RELATED"/>
    <property type="match status" value="1"/>
</dbReference>
<dbReference type="Proteomes" id="UP000009168">
    <property type="component" value="Unassembled WGS sequence"/>
</dbReference>
<dbReference type="InParanoid" id="I7M7B7"/>
<feature type="region of interest" description="Disordered" evidence="6">
    <location>
        <begin position="446"/>
        <end position="465"/>
    </location>
</feature>
<dbReference type="GO" id="GO:0000045">
    <property type="term" value="P:autophagosome assembly"/>
    <property type="evidence" value="ECO:0007669"/>
    <property type="project" value="TreeGrafter"/>
</dbReference>
<keyword evidence="4 5" id="KW-0067">ATP-binding</keyword>
<dbReference type="AlphaFoldDB" id="I7M7B7"/>
<dbReference type="Pfam" id="PF00069">
    <property type="entry name" value="Pkinase"/>
    <property type="match status" value="1"/>
</dbReference>
<dbReference type="OrthoDB" id="312599at2759"/>
<dbReference type="Gene3D" id="1.10.510.10">
    <property type="entry name" value="Transferase(Phosphotransferase) domain 1"/>
    <property type="match status" value="1"/>
</dbReference>
<dbReference type="RefSeq" id="XP_001011174.2">
    <property type="nucleotide sequence ID" value="XM_001011174.2"/>
</dbReference>
<dbReference type="GO" id="GO:0016020">
    <property type="term" value="C:membrane"/>
    <property type="evidence" value="ECO:0007669"/>
    <property type="project" value="TreeGrafter"/>
</dbReference>
<dbReference type="eggNOG" id="KOG0575">
    <property type="taxonomic scope" value="Eukaryota"/>
</dbReference>
<dbReference type="GO" id="GO:0005829">
    <property type="term" value="C:cytosol"/>
    <property type="evidence" value="ECO:0007669"/>
    <property type="project" value="TreeGrafter"/>
</dbReference>
<dbReference type="GO" id="GO:0010506">
    <property type="term" value="P:regulation of autophagy"/>
    <property type="evidence" value="ECO:0007669"/>
    <property type="project" value="InterPro"/>
</dbReference>
<feature type="binding site" evidence="5">
    <location>
        <position position="138"/>
    </location>
    <ligand>
        <name>ATP</name>
        <dbReference type="ChEBI" id="CHEBI:30616"/>
    </ligand>
</feature>
<organism evidence="8 9">
    <name type="scientific">Tetrahymena thermophila (strain SB210)</name>
    <dbReference type="NCBI Taxonomy" id="312017"/>
    <lineage>
        <taxon>Eukaryota</taxon>
        <taxon>Sar</taxon>
        <taxon>Alveolata</taxon>
        <taxon>Ciliophora</taxon>
        <taxon>Intramacronucleata</taxon>
        <taxon>Oligohymenophorea</taxon>
        <taxon>Hymenostomatida</taxon>
        <taxon>Tetrahymenina</taxon>
        <taxon>Tetrahymenidae</taxon>
        <taxon>Tetrahymena</taxon>
    </lineage>
</organism>
<dbReference type="STRING" id="312017.I7M7B7"/>